<dbReference type="PANTHER" id="PTHR44936">
    <property type="entry name" value="SENSOR PROTEIN CREC"/>
    <property type="match status" value="1"/>
</dbReference>
<feature type="transmembrane region" description="Helical" evidence="14">
    <location>
        <begin position="179"/>
        <end position="202"/>
    </location>
</feature>
<dbReference type="Proteomes" id="UP000078224">
    <property type="component" value="Unassembled WGS sequence"/>
</dbReference>
<evidence type="ECO:0000256" key="6">
    <source>
        <dbReference type="ARBA" id="ARBA00022679"/>
    </source>
</evidence>
<evidence type="ECO:0000256" key="7">
    <source>
        <dbReference type="ARBA" id="ARBA00022692"/>
    </source>
</evidence>
<dbReference type="GO" id="GO:0000155">
    <property type="term" value="F:phosphorelay sensor kinase activity"/>
    <property type="evidence" value="ECO:0007669"/>
    <property type="project" value="InterPro"/>
</dbReference>
<dbReference type="EMBL" id="LXEW01000014">
    <property type="protein sequence ID" value="OAT53872.1"/>
    <property type="molecule type" value="Genomic_DNA"/>
</dbReference>
<dbReference type="InterPro" id="IPR050980">
    <property type="entry name" value="2C_sensor_his_kinase"/>
</dbReference>
<evidence type="ECO:0000313" key="17">
    <source>
        <dbReference type="Proteomes" id="UP000078224"/>
    </source>
</evidence>
<dbReference type="SMART" id="SM00091">
    <property type="entry name" value="PAS"/>
    <property type="match status" value="1"/>
</dbReference>
<evidence type="ECO:0000256" key="12">
    <source>
        <dbReference type="ARBA" id="ARBA00023012"/>
    </source>
</evidence>
<evidence type="ECO:0000259" key="15">
    <source>
        <dbReference type="PROSITE" id="PS50109"/>
    </source>
</evidence>
<dbReference type="SMART" id="SM00387">
    <property type="entry name" value="HATPase_c"/>
    <property type="match status" value="1"/>
</dbReference>
<keyword evidence="4" id="KW-1003">Cell membrane</keyword>
<dbReference type="InterPro" id="IPR004358">
    <property type="entry name" value="Sig_transdc_His_kin-like_C"/>
</dbReference>
<name>A0A1B7K137_9GAMM</name>
<keyword evidence="5" id="KW-0597">Phosphoprotein</keyword>
<dbReference type="Gene3D" id="3.30.450.20">
    <property type="entry name" value="PAS domain"/>
    <property type="match status" value="2"/>
</dbReference>
<organism evidence="16 17">
    <name type="scientific">Providencia heimbachae ATCC 35613</name>
    <dbReference type="NCBI Taxonomy" id="1354272"/>
    <lineage>
        <taxon>Bacteria</taxon>
        <taxon>Pseudomonadati</taxon>
        <taxon>Pseudomonadota</taxon>
        <taxon>Gammaproteobacteria</taxon>
        <taxon>Enterobacterales</taxon>
        <taxon>Morganellaceae</taxon>
        <taxon>Providencia</taxon>
    </lineage>
</organism>
<dbReference type="InterPro" id="IPR039506">
    <property type="entry name" value="SPOB_a"/>
</dbReference>
<feature type="domain" description="Histidine kinase" evidence="15">
    <location>
        <begin position="344"/>
        <end position="541"/>
    </location>
</feature>
<keyword evidence="9 16" id="KW-0418">Kinase</keyword>
<dbReference type="PRINTS" id="PR00344">
    <property type="entry name" value="BCTRLSENSOR"/>
</dbReference>
<dbReference type="Gene3D" id="3.30.565.10">
    <property type="entry name" value="Histidine kinase-like ATPase, C-terminal domain"/>
    <property type="match status" value="1"/>
</dbReference>
<evidence type="ECO:0000313" key="16">
    <source>
        <dbReference type="EMBL" id="OAT53872.1"/>
    </source>
</evidence>
<evidence type="ECO:0000256" key="4">
    <source>
        <dbReference type="ARBA" id="ARBA00022475"/>
    </source>
</evidence>
<evidence type="ECO:0000256" key="13">
    <source>
        <dbReference type="ARBA" id="ARBA00023136"/>
    </source>
</evidence>
<dbReference type="InterPro" id="IPR033463">
    <property type="entry name" value="sCache_3"/>
</dbReference>
<dbReference type="NCBIfam" id="NF011627">
    <property type="entry name" value="PRK15053.1"/>
    <property type="match status" value="1"/>
</dbReference>
<comment type="caution">
    <text evidence="16">The sequence shown here is derived from an EMBL/GenBank/DDBJ whole genome shotgun (WGS) entry which is preliminary data.</text>
</comment>
<evidence type="ECO:0000256" key="9">
    <source>
        <dbReference type="ARBA" id="ARBA00022777"/>
    </source>
</evidence>
<protein>
    <recommendedName>
        <fullName evidence="3">histidine kinase</fullName>
        <ecNumber evidence="3">2.7.13.3</ecNumber>
    </recommendedName>
</protein>
<keyword evidence="11 14" id="KW-1133">Transmembrane helix</keyword>
<dbReference type="SUPFAM" id="SSF103190">
    <property type="entry name" value="Sensory domain-like"/>
    <property type="match status" value="1"/>
</dbReference>
<accession>A0A1B7K137</accession>
<keyword evidence="12" id="KW-0902">Two-component regulatory system</keyword>
<reference evidence="16 17" key="1">
    <citation type="submission" date="2016-04" db="EMBL/GenBank/DDBJ databases">
        <title>ATOL: Assembling a taxonomically balanced genome-scale reconstruction of the evolutionary history of the Enterobacteriaceae.</title>
        <authorList>
            <person name="Plunkett G.III."/>
            <person name="Neeno-Eckwall E.C."/>
            <person name="Glasner J.D."/>
            <person name="Perna N.T."/>
        </authorList>
    </citation>
    <scope>NUCLEOTIDE SEQUENCE [LARGE SCALE GENOMIC DNA]</scope>
    <source>
        <strain evidence="16 17">ATCC 35613</strain>
    </source>
</reference>
<dbReference type="PANTHER" id="PTHR44936:SF10">
    <property type="entry name" value="SENSOR PROTEIN RSTB"/>
    <property type="match status" value="1"/>
</dbReference>
<evidence type="ECO:0000256" key="11">
    <source>
        <dbReference type="ARBA" id="ARBA00022989"/>
    </source>
</evidence>
<dbReference type="OrthoDB" id="9792686at2"/>
<dbReference type="Pfam" id="PF02518">
    <property type="entry name" value="HATPase_c"/>
    <property type="match status" value="1"/>
</dbReference>
<dbReference type="PATRIC" id="fig|1354272.4.peg.736"/>
<keyword evidence="6 16" id="KW-0808">Transferase</keyword>
<evidence type="ECO:0000256" key="3">
    <source>
        <dbReference type="ARBA" id="ARBA00012438"/>
    </source>
</evidence>
<keyword evidence="13 14" id="KW-0472">Membrane</keyword>
<proteinExistence type="predicted"/>
<evidence type="ECO:0000256" key="2">
    <source>
        <dbReference type="ARBA" id="ARBA00004651"/>
    </source>
</evidence>
<dbReference type="SUPFAM" id="SSF55874">
    <property type="entry name" value="ATPase domain of HSP90 chaperone/DNA topoisomerase II/histidine kinase"/>
    <property type="match status" value="1"/>
</dbReference>
<dbReference type="PROSITE" id="PS50109">
    <property type="entry name" value="HIS_KIN"/>
    <property type="match status" value="1"/>
</dbReference>
<dbReference type="EC" id="2.7.13.3" evidence="3"/>
<dbReference type="GO" id="GO:0005886">
    <property type="term" value="C:plasma membrane"/>
    <property type="evidence" value="ECO:0007669"/>
    <property type="project" value="UniProtKB-SubCell"/>
</dbReference>
<evidence type="ECO:0000256" key="14">
    <source>
        <dbReference type="SAM" id="Phobius"/>
    </source>
</evidence>
<evidence type="ECO:0000256" key="1">
    <source>
        <dbReference type="ARBA" id="ARBA00000085"/>
    </source>
</evidence>
<dbReference type="CDD" id="cd16915">
    <property type="entry name" value="HATPase_DpiB-CitA-like"/>
    <property type="match status" value="1"/>
</dbReference>
<keyword evidence="17" id="KW-1185">Reference proteome</keyword>
<dbReference type="InterPro" id="IPR016120">
    <property type="entry name" value="Sig_transdc_His_kin_SpoOB"/>
</dbReference>
<dbReference type="Gene3D" id="1.10.287.130">
    <property type="match status" value="1"/>
</dbReference>
<sequence>MKKEYQLPTFKKVNSISFSMRVFLLLLFVSVFLTLGLGKYFTDTAENRLMSNIRSLAMNQAKLIASMDGVIEAVKTKNIPQLKIIADKLNQDSDYDYVVIGDENSMRLYHPNSEKVGFKMQWNKPGALENGESYFIGGEGSIGNAMRAKTPVYDENGTVIGVVSIGYLTNKIDTSRSELFVQTGATFVGVLVILLFLSWVFTRLIQRQMLGMEPEEITQLVQVQKGIFEAVFEGIIAVNYHGKIININHNARKMLSLSEPAGQLIGKSISEHISPAEFFTTDIAISKHDVLCEFNGLNVIANRIAIRDGDQLIGVVISFRSQNDIESLNSQLTQVRQYVENLRTLRHEHLNWMSTLSGLLQMKEYDQALALIKGESESQQQLIDSLREQFSDKQVAGLLFGKYHRAKELGLQLKFTPGSQLRSLPNSLNSVEFCAILGNLLDNAFEASLKVSDGNKHVELYLSDEGKDIVIEVADQGCGFPLAIKDKWFERGITTKTEAVDGHGIGLYLVSSYVSRCNGAVIIEENQPHGTVFSIFIPKVKIQND</sequence>
<comment type="catalytic activity">
    <reaction evidence="1">
        <text>ATP + protein L-histidine = ADP + protein N-phospho-L-histidine.</text>
        <dbReference type="EC" id="2.7.13.3"/>
    </reaction>
</comment>
<dbReference type="InterPro" id="IPR035965">
    <property type="entry name" value="PAS-like_dom_sf"/>
</dbReference>
<dbReference type="InterPro" id="IPR029151">
    <property type="entry name" value="Sensor-like_sf"/>
</dbReference>
<evidence type="ECO:0000256" key="8">
    <source>
        <dbReference type="ARBA" id="ARBA00022741"/>
    </source>
</evidence>
<dbReference type="InterPro" id="IPR036890">
    <property type="entry name" value="HATPase_C_sf"/>
</dbReference>
<evidence type="ECO:0000256" key="10">
    <source>
        <dbReference type="ARBA" id="ARBA00022840"/>
    </source>
</evidence>
<dbReference type="AlphaFoldDB" id="A0A1B7K137"/>
<dbReference type="SUPFAM" id="SSF55890">
    <property type="entry name" value="Sporulation response regulatory protein Spo0B"/>
    <property type="match status" value="1"/>
</dbReference>
<dbReference type="InterPro" id="IPR003594">
    <property type="entry name" value="HATPase_dom"/>
</dbReference>
<gene>
    <name evidence="16" type="ORF">M998_0717</name>
</gene>
<dbReference type="InterPro" id="IPR000014">
    <property type="entry name" value="PAS"/>
</dbReference>
<dbReference type="SUPFAM" id="SSF55785">
    <property type="entry name" value="PYP-like sensor domain (PAS domain)"/>
    <property type="match status" value="1"/>
</dbReference>
<evidence type="ECO:0000256" key="5">
    <source>
        <dbReference type="ARBA" id="ARBA00022553"/>
    </source>
</evidence>
<dbReference type="FunFam" id="3.30.450.20:FF:000018">
    <property type="entry name" value="Sensor histidine kinase DcuS"/>
    <property type="match status" value="1"/>
</dbReference>
<keyword evidence="7 14" id="KW-0812">Transmembrane</keyword>
<dbReference type="InterPro" id="IPR005467">
    <property type="entry name" value="His_kinase_dom"/>
</dbReference>
<keyword evidence="10" id="KW-0067">ATP-binding</keyword>
<dbReference type="CDD" id="cd00130">
    <property type="entry name" value="PAS"/>
    <property type="match status" value="1"/>
</dbReference>
<dbReference type="RefSeq" id="WP_068907595.1">
    <property type="nucleotide sequence ID" value="NZ_LXEW01000014.1"/>
</dbReference>
<keyword evidence="8" id="KW-0547">Nucleotide-binding</keyword>
<dbReference type="GO" id="GO:0005524">
    <property type="term" value="F:ATP binding"/>
    <property type="evidence" value="ECO:0007669"/>
    <property type="project" value="UniProtKB-KW"/>
</dbReference>
<comment type="subcellular location">
    <subcellularLocation>
        <location evidence="2">Cell membrane</location>
        <topology evidence="2">Multi-pass membrane protein</topology>
    </subcellularLocation>
</comment>
<dbReference type="Pfam" id="PF17203">
    <property type="entry name" value="sCache_3_2"/>
    <property type="match status" value="1"/>
</dbReference>
<dbReference type="Pfam" id="PF14689">
    <property type="entry name" value="SPOB_a"/>
    <property type="match status" value="1"/>
</dbReference>